<comment type="caution">
    <text evidence="1">The sequence shown here is derived from an EMBL/GenBank/DDBJ whole genome shotgun (WGS) entry which is preliminary data.</text>
</comment>
<protein>
    <submittedName>
        <fullName evidence="1">Uncharacterized protein</fullName>
    </submittedName>
</protein>
<name>A0ABQ2QTW7_9GAMM</name>
<reference evidence="2" key="1">
    <citation type="journal article" date="2019" name="Int. J. Syst. Evol. Microbiol.">
        <title>The Global Catalogue of Microorganisms (GCM) 10K type strain sequencing project: providing services to taxonomists for standard genome sequencing and annotation.</title>
        <authorList>
            <consortium name="The Broad Institute Genomics Platform"/>
            <consortium name="The Broad Institute Genome Sequencing Center for Infectious Disease"/>
            <person name="Wu L."/>
            <person name="Ma J."/>
        </authorList>
    </citation>
    <scope>NUCLEOTIDE SEQUENCE [LARGE SCALE GENOMIC DNA]</scope>
    <source>
        <strain evidence="2">JCM 32305</strain>
    </source>
</reference>
<keyword evidence="2" id="KW-1185">Reference proteome</keyword>
<proteinExistence type="predicted"/>
<evidence type="ECO:0000313" key="2">
    <source>
        <dbReference type="Proteomes" id="UP000654004"/>
    </source>
</evidence>
<dbReference type="Proteomes" id="UP000654004">
    <property type="component" value="Unassembled WGS sequence"/>
</dbReference>
<organism evidence="1 2">
    <name type="scientific">Shewanella ulleungensis</name>
    <dbReference type="NCBI Taxonomy" id="2282699"/>
    <lineage>
        <taxon>Bacteria</taxon>
        <taxon>Pseudomonadati</taxon>
        <taxon>Pseudomonadota</taxon>
        <taxon>Gammaproteobacteria</taxon>
        <taxon>Alteromonadales</taxon>
        <taxon>Shewanellaceae</taxon>
        <taxon>Shewanella</taxon>
    </lineage>
</organism>
<dbReference type="EMBL" id="BMQW01000011">
    <property type="protein sequence ID" value="GGP96887.1"/>
    <property type="molecule type" value="Genomic_DNA"/>
</dbReference>
<accession>A0ABQ2QTW7</accession>
<sequence length="102" mass="12036">MQSNAVDEPLFKNINREDSEIQKAHSLAAETINQFEQYVKEQRNVTYMAKLRFRDPDLSEELGTDQFLYMWLTNVFYHEEEKLFSGTFLEGVITWPPTILAK</sequence>
<evidence type="ECO:0000313" key="1">
    <source>
        <dbReference type="EMBL" id="GGP96887.1"/>
    </source>
</evidence>
<gene>
    <name evidence="1" type="ORF">GCM10009410_33470</name>
</gene>